<reference evidence="2 4" key="1">
    <citation type="submission" date="2016-10" db="EMBL/GenBank/DDBJ databases">
        <authorList>
            <person name="Varghese N."/>
            <person name="Submissions S."/>
        </authorList>
    </citation>
    <scope>NUCLEOTIDE SEQUENCE [LARGE SCALE GENOMIC DNA]</scope>
    <source>
        <strain evidence="2 4">DSM 19299</strain>
    </source>
</reference>
<evidence type="ECO:0000313" key="3">
    <source>
        <dbReference type="EMBL" id="SQB27005.1"/>
    </source>
</evidence>
<proteinExistence type="predicted"/>
<dbReference type="PROSITE" id="PS50943">
    <property type="entry name" value="HTH_CROC1"/>
    <property type="match status" value="1"/>
</dbReference>
<dbReference type="EMBL" id="FNEG01000003">
    <property type="protein sequence ID" value="SDJ00222.1"/>
    <property type="molecule type" value="Genomic_DNA"/>
</dbReference>
<dbReference type="AlphaFoldDB" id="A0A2X2VTX0"/>
<protein>
    <submittedName>
        <fullName evidence="2">Helix-turn-helix</fullName>
    </submittedName>
</protein>
<organism evidence="3 5">
    <name type="scientific">Chryseobacterium jejuense</name>
    <dbReference type="NCBI Taxonomy" id="445960"/>
    <lineage>
        <taxon>Bacteria</taxon>
        <taxon>Pseudomonadati</taxon>
        <taxon>Bacteroidota</taxon>
        <taxon>Flavobacteriia</taxon>
        <taxon>Flavobacteriales</taxon>
        <taxon>Weeksellaceae</taxon>
        <taxon>Chryseobacterium group</taxon>
        <taxon>Chryseobacterium</taxon>
    </lineage>
</organism>
<dbReference type="CDD" id="cd00093">
    <property type="entry name" value="HTH_XRE"/>
    <property type="match status" value="1"/>
</dbReference>
<evidence type="ECO:0000259" key="1">
    <source>
        <dbReference type="PROSITE" id="PS50943"/>
    </source>
</evidence>
<keyword evidence="4" id="KW-1185">Reference proteome</keyword>
<dbReference type="Proteomes" id="UP000251670">
    <property type="component" value="Unassembled WGS sequence"/>
</dbReference>
<sequence length="120" mass="13353">MRVEAIIWGMYLCSFSNLGINRNATKDSCGSVGGKLVGVHGAVIGRYEREEVKPSIEMATQLTEVLEVSLDYLVGSTDVLLEKNIVSKILDIQKLKENDRQHVFALLDAFLKQTKLQSIL</sequence>
<evidence type="ECO:0000313" key="5">
    <source>
        <dbReference type="Proteomes" id="UP000251670"/>
    </source>
</evidence>
<dbReference type="SUPFAM" id="SSF47413">
    <property type="entry name" value="lambda repressor-like DNA-binding domains"/>
    <property type="match status" value="1"/>
</dbReference>
<accession>A0A2X2VTX0</accession>
<gene>
    <name evidence="3" type="ORF">NCTC13492_00685</name>
    <name evidence="2" type="ORF">SAMN05421542_2537</name>
</gene>
<dbReference type="Pfam" id="PF01381">
    <property type="entry name" value="HTH_3"/>
    <property type="match status" value="1"/>
</dbReference>
<reference evidence="3 5" key="2">
    <citation type="submission" date="2018-06" db="EMBL/GenBank/DDBJ databases">
        <authorList>
            <consortium name="Pathogen Informatics"/>
            <person name="Doyle S."/>
        </authorList>
    </citation>
    <scope>NUCLEOTIDE SEQUENCE [LARGE SCALE GENOMIC DNA]</scope>
    <source>
        <strain evidence="3 5">NCTC13492</strain>
    </source>
</reference>
<dbReference type="EMBL" id="UAWB01000002">
    <property type="protein sequence ID" value="SQB27005.1"/>
    <property type="molecule type" value="Genomic_DNA"/>
</dbReference>
<dbReference type="Proteomes" id="UP000199426">
    <property type="component" value="Unassembled WGS sequence"/>
</dbReference>
<name>A0A2X2VTX0_CHRJE</name>
<dbReference type="GO" id="GO:0003677">
    <property type="term" value="F:DNA binding"/>
    <property type="evidence" value="ECO:0007669"/>
    <property type="project" value="InterPro"/>
</dbReference>
<dbReference type="Gene3D" id="1.10.260.40">
    <property type="entry name" value="lambda repressor-like DNA-binding domains"/>
    <property type="match status" value="1"/>
</dbReference>
<dbReference type="InterPro" id="IPR010982">
    <property type="entry name" value="Lambda_DNA-bd_dom_sf"/>
</dbReference>
<feature type="domain" description="HTH cro/C1-type" evidence="1">
    <location>
        <begin position="35"/>
        <end position="73"/>
    </location>
</feature>
<evidence type="ECO:0000313" key="4">
    <source>
        <dbReference type="Proteomes" id="UP000199426"/>
    </source>
</evidence>
<evidence type="ECO:0000313" key="2">
    <source>
        <dbReference type="EMBL" id="SDJ00222.1"/>
    </source>
</evidence>
<dbReference type="InterPro" id="IPR001387">
    <property type="entry name" value="Cro/C1-type_HTH"/>
</dbReference>
<dbReference type="STRING" id="445960.SAMN05421542_2537"/>